<feature type="region of interest" description="Disordered" evidence="1">
    <location>
        <begin position="300"/>
        <end position="321"/>
    </location>
</feature>
<keyword evidence="3" id="KW-1185">Reference proteome</keyword>
<feature type="compositionally biased region" description="Pro residues" evidence="1">
    <location>
        <begin position="260"/>
        <end position="272"/>
    </location>
</feature>
<accession>A0ABN0WFK6</accession>
<feature type="region of interest" description="Disordered" evidence="1">
    <location>
        <begin position="114"/>
        <end position="171"/>
    </location>
</feature>
<gene>
    <name evidence="2" type="ORF">GCM10010319_09940</name>
</gene>
<feature type="compositionally biased region" description="Pro residues" evidence="1">
    <location>
        <begin position="161"/>
        <end position="171"/>
    </location>
</feature>
<reference evidence="2 3" key="1">
    <citation type="journal article" date="2019" name="Int. J. Syst. Evol. Microbiol.">
        <title>The Global Catalogue of Microorganisms (GCM) 10K type strain sequencing project: providing services to taxonomists for standard genome sequencing and annotation.</title>
        <authorList>
            <consortium name="The Broad Institute Genomics Platform"/>
            <consortium name="The Broad Institute Genome Sequencing Center for Infectious Disease"/>
            <person name="Wu L."/>
            <person name="Ma J."/>
        </authorList>
    </citation>
    <scope>NUCLEOTIDE SEQUENCE [LARGE SCALE GENOMIC DNA]</scope>
    <source>
        <strain evidence="2 3">JCM 4565</strain>
    </source>
</reference>
<evidence type="ECO:0000256" key="1">
    <source>
        <dbReference type="SAM" id="MobiDB-lite"/>
    </source>
</evidence>
<protein>
    <submittedName>
        <fullName evidence="2">Uncharacterized protein</fullName>
    </submittedName>
</protein>
<sequence length="321" mass="33920">MLRHAIAPARAFTQVANDIIRHPELSSDAVRLLIWQLSLPPAADLPLWKVAERAGIKTTGFIRAKRELAAAGYYHEWREQGRGGRWTTEQLVSGVPLTAEEAAVVRAARPGAEIPAVGEPGRRSVGRYPKENTGENTNQPPQPTASEPDPGPAPETELAPPGGPVTIPPPLVQQGAYALTTVSRTERRLRLSGMDIARLAPLAGEWFQRGACLAEVREALTGGLPEHVHSAAGIIRNRLLRKMPDAPTFAEQRAAERRFVPPPVRPNAPAPPADDTSGAVAAARRGAAAVRAALRGAGPEMAPAYGGGDCQVTAGAPAISS</sequence>
<proteinExistence type="predicted"/>
<evidence type="ECO:0000313" key="2">
    <source>
        <dbReference type="EMBL" id="GAA0335922.1"/>
    </source>
</evidence>
<dbReference type="RefSeq" id="WP_344116371.1">
    <property type="nucleotide sequence ID" value="NZ_BAAABW010000004.1"/>
</dbReference>
<evidence type="ECO:0000313" key="3">
    <source>
        <dbReference type="Proteomes" id="UP001500063"/>
    </source>
</evidence>
<dbReference type="EMBL" id="BAAABW010000004">
    <property type="protein sequence ID" value="GAA0335922.1"/>
    <property type="molecule type" value="Genomic_DNA"/>
</dbReference>
<dbReference type="Proteomes" id="UP001500063">
    <property type="component" value="Unassembled WGS sequence"/>
</dbReference>
<organism evidence="2 3">
    <name type="scientific">Streptomyces blastmyceticus</name>
    <dbReference type="NCBI Taxonomy" id="68180"/>
    <lineage>
        <taxon>Bacteria</taxon>
        <taxon>Bacillati</taxon>
        <taxon>Actinomycetota</taxon>
        <taxon>Actinomycetes</taxon>
        <taxon>Kitasatosporales</taxon>
        <taxon>Streptomycetaceae</taxon>
        <taxon>Streptomyces</taxon>
    </lineage>
</organism>
<feature type="region of interest" description="Disordered" evidence="1">
    <location>
        <begin position="260"/>
        <end position="282"/>
    </location>
</feature>
<name>A0ABN0WFK6_9ACTN</name>
<comment type="caution">
    <text evidence="2">The sequence shown here is derived from an EMBL/GenBank/DDBJ whole genome shotgun (WGS) entry which is preliminary data.</text>
</comment>